<proteinExistence type="inferred from homology"/>
<dbReference type="PANTHER" id="PTHR10353:SF137">
    <property type="entry name" value="MYROSINASE 3-RELATED"/>
    <property type="match status" value="1"/>
</dbReference>
<evidence type="ECO:0000256" key="1">
    <source>
        <dbReference type="ARBA" id="ARBA00010838"/>
    </source>
</evidence>
<evidence type="ECO:0000256" key="4">
    <source>
        <dbReference type="RuleBase" id="RU003690"/>
    </source>
</evidence>
<protein>
    <recommendedName>
        <fullName evidence="7">Beta-glucosidase</fullName>
    </recommendedName>
</protein>
<dbReference type="EMBL" id="BTGU01000001">
    <property type="protein sequence ID" value="GMN26524.1"/>
    <property type="molecule type" value="Genomic_DNA"/>
</dbReference>
<accession>A0AA87Z6A1</accession>
<dbReference type="GO" id="GO:0008422">
    <property type="term" value="F:beta-glucosidase activity"/>
    <property type="evidence" value="ECO:0007669"/>
    <property type="project" value="TreeGrafter"/>
</dbReference>
<dbReference type="AlphaFoldDB" id="A0AA87Z6A1"/>
<dbReference type="FunFam" id="3.20.20.80:FF:000020">
    <property type="entry name" value="Beta-glucosidase 12"/>
    <property type="match status" value="1"/>
</dbReference>
<comment type="caution">
    <text evidence="5">The sequence shown here is derived from an EMBL/GenBank/DDBJ whole genome shotgun (WGS) entry which is preliminary data.</text>
</comment>
<reference evidence="5" key="1">
    <citation type="submission" date="2023-07" db="EMBL/GenBank/DDBJ databases">
        <title>draft genome sequence of fig (Ficus carica).</title>
        <authorList>
            <person name="Takahashi T."/>
            <person name="Nishimura K."/>
        </authorList>
    </citation>
    <scope>NUCLEOTIDE SEQUENCE</scope>
</reference>
<keyword evidence="6" id="KW-1185">Reference proteome</keyword>
<keyword evidence="2" id="KW-0378">Hydrolase</keyword>
<evidence type="ECO:0000313" key="6">
    <source>
        <dbReference type="Proteomes" id="UP001187192"/>
    </source>
</evidence>
<comment type="similarity">
    <text evidence="1 4">Belongs to the glycosyl hydrolase 1 family.</text>
</comment>
<dbReference type="PANTHER" id="PTHR10353">
    <property type="entry name" value="GLYCOSYL HYDROLASE"/>
    <property type="match status" value="1"/>
</dbReference>
<name>A0AA87Z6A1_FICCA</name>
<dbReference type="PRINTS" id="PR00131">
    <property type="entry name" value="GLHYDRLASE1"/>
</dbReference>
<evidence type="ECO:0000313" key="5">
    <source>
        <dbReference type="EMBL" id="GMN26524.1"/>
    </source>
</evidence>
<dbReference type="InterPro" id="IPR001360">
    <property type="entry name" value="Glyco_hydro_1"/>
</dbReference>
<organism evidence="5 6">
    <name type="scientific">Ficus carica</name>
    <name type="common">Common fig</name>
    <dbReference type="NCBI Taxonomy" id="3494"/>
    <lineage>
        <taxon>Eukaryota</taxon>
        <taxon>Viridiplantae</taxon>
        <taxon>Streptophyta</taxon>
        <taxon>Embryophyta</taxon>
        <taxon>Tracheophyta</taxon>
        <taxon>Spermatophyta</taxon>
        <taxon>Magnoliopsida</taxon>
        <taxon>eudicotyledons</taxon>
        <taxon>Gunneridae</taxon>
        <taxon>Pentapetalae</taxon>
        <taxon>rosids</taxon>
        <taxon>fabids</taxon>
        <taxon>Rosales</taxon>
        <taxon>Moraceae</taxon>
        <taxon>Ficeae</taxon>
        <taxon>Ficus</taxon>
    </lineage>
</organism>
<sequence length="442" mass="51148">MWCNIAEKIRDRSNGDVANDQYHHYKEDVGILKELNFDAYRFSISWSRLLPNGKLSGGVNKEGVNYYNNLINELLAKGLKPSVTLFHWDLPQTLDDEFGGFLSPKIVNYFKDYSELCFKEFGDRVKHWITFNEPYTYSNGGYAKGSLAPGRCSAWQNKNCTGGDSGTEPYLVTHYQLLSHGAVVKLYKEKYQASQKGVIGITLVSNWFVPYSDKKHHKNAAQRAIDFMFGWFIEPLVYGDYPHSMRFLVGKRLPKFTAEEVKLVKGSYDFIGLNYYTAQYAAYAPAPHNSLKFSYTTDPRTNLTSERNGVAIGQKAGSDWLYIYPLGIYKLLLYTKTKYNNPIIYITENGLDELNDPKKTLEQALNDQQRIYYYFTHLSNVRKAIKDGVRLKGYFAWSFLDNFEWSVGYTVRFGINFVDYNNGQKRYPKLSAHWFKKFLKKN</sequence>
<keyword evidence="3" id="KW-0326">Glycosidase</keyword>
<gene>
    <name evidence="5" type="ORF">TIFTF001_001340</name>
</gene>
<dbReference type="Pfam" id="PF00232">
    <property type="entry name" value="Glyco_hydro_1"/>
    <property type="match status" value="1"/>
</dbReference>
<dbReference type="SUPFAM" id="SSF51445">
    <property type="entry name" value="(Trans)glycosidases"/>
    <property type="match status" value="1"/>
</dbReference>
<dbReference type="Gene3D" id="3.20.20.80">
    <property type="entry name" value="Glycosidases"/>
    <property type="match status" value="1"/>
</dbReference>
<dbReference type="Proteomes" id="UP001187192">
    <property type="component" value="Unassembled WGS sequence"/>
</dbReference>
<evidence type="ECO:0000256" key="2">
    <source>
        <dbReference type="ARBA" id="ARBA00022801"/>
    </source>
</evidence>
<evidence type="ECO:0008006" key="7">
    <source>
        <dbReference type="Google" id="ProtNLM"/>
    </source>
</evidence>
<dbReference type="GO" id="GO:0005975">
    <property type="term" value="P:carbohydrate metabolic process"/>
    <property type="evidence" value="ECO:0007669"/>
    <property type="project" value="InterPro"/>
</dbReference>
<dbReference type="InterPro" id="IPR017853">
    <property type="entry name" value="GH"/>
</dbReference>
<evidence type="ECO:0000256" key="3">
    <source>
        <dbReference type="ARBA" id="ARBA00023295"/>
    </source>
</evidence>